<dbReference type="OrthoDB" id="7182119at2"/>
<evidence type="ECO:0000256" key="3">
    <source>
        <dbReference type="ARBA" id="ARBA00023163"/>
    </source>
</evidence>
<dbReference type="InterPro" id="IPR036388">
    <property type="entry name" value="WH-like_DNA-bd_sf"/>
</dbReference>
<dbReference type="RefSeq" id="WP_074204954.1">
    <property type="nucleotide sequence ID" value="NZ_FSQW01000001.1"/>
</dbReference>
<dbReference type="SMART" id="SM00346">
    <property type="entry name" value="HTH_ICLR"/>
    <property type="match status" value="1"/>
</dbReference>
<keyword evidence="3" id="KW-0804">Transcription</keyword>
<dbReference type="GO" id="GO:0045892">
    <property type="term" value="P:negative regulation of DNA-templated transcription"/>
    <property type="evidence" value="ECO:0007669"/>
    <property type="project" value="TreeGrafter"/>
</dbReference>
<dbReference type="SUPFAM" id="SSF55781">
    <property type="entry name" value="GAF domain-like"/>
    <property type="match status" value="1"/>
</dbReference>
<evidence type="ECO:0000256" key="1">
    <source>
        <dbReference type="ARBA" id="ARBA00023015"/>
    </source>
</evidence>
<dbReference type="PROSITE" id="PS51077">
    <property type="entry name" value="HTH_ICLR"/>
    <property type="match status" value="1"/>
</dbReference>
<dbReference type="Gene3D" id="1.10.10.10">
    <property type="entry name" value="Winged helix-like DNA-binding domain superfamily/Winged helix DNA-binding domain"/>
    <property type="match status" value="1"/>
</dbReference>
<keyword evidence="2" id="KW-0238">DNA-binding</keyword>
<gene>
    <name evidence="6" type="ORF">SAMN02745824_1327</name>
</gene>
<evidence type="ECO:0000259" key="5">
    <source>
        <dbReference type="PROSITE" id="PS51078"/>
    </source>
</evidence>
<dbReference type="InterPro" id="IPR005471">
    <property type="entry name" value="Tscrpt_reg_IclR_N"/>
</dbReference>
<dbReference type="STRING" id="1123272.SAMN02745824_1327"/>
<evidence type="ECO:0000313" key="7">
    <source>
        <dbReference type="Proteomes" id="UP000185192"/>
    </source>
</evidence>
<feature type="domain" description="IclR-ED" evidence="5">
    <location>
        <begin position="69"/>
        <end position="259"/>
    </location>
</feature>
<reference evidence="7" key="1">
    <citation type="submission" date="2016-11" db="EMBL/GenBank/DDBJ databases">
        <authorList>
            <person name="Varghese N."/>
            <person name="Submissions S."/>
        </authorList>
    </citation>
    <scope>NUCLEOTIDE SEQUENCE [LARGE SCALE GENOMIC DNA]</scope>
    <source>
        <strain evidence="7">DSM 22363</strain>
    </source>
</reference>
<dbReference type="PANTHER" id="PTHR30136:SF23">
    <property type="entry name" value="DNA-BINDING TRANSCRIPTIONAL ACTIVATOR MHPR"/>
    <property type="match status" value="1"/>
</dbReference>
<keyword evidence="7" id="KW-1185">Reference proteome</keyword>
<evidence type="ECO:0000313" key="6">
    <source>
        <dbReference type="EMBL" id="SIN63986.1"/>
    </source>
</evidence>
<dbReference type="PANTHER" id="PTHR30136">
    <property type="entry name" value="HELIX-TURN-HELIX TRANSCRIPTIONAL REGULATOR, ICLR FAMILY"/>
    <property type="match status" value="1"/>
</dbReference>
<dbReference type="EMBL" id="FSQW01000001">
    <property type="protein sequence ID" value="SIN63986.1"/>
    <property type="molecule type" value="Genomic_DNA"/>
</dbReference>
<dbReference type="PROSITE" id="PS51078">
    <property type="entry name" value="ICLR_ED"/>
    <property type="match status" value="1"/>
</dbReference>
<accession>A0A1N6CZV2</accession>
<proteinExistence type="predicted"/>
<dbReference type="InterPro" id="IPR036390">
    <property type="entry name" value="WH_DNA-bd_sf"/>
</dbReference>
<name>A0A1N6CZV2_9SPHN</name>
<keyword evidence="1" id="KW-0805">Transcription regulation</keyword>
<dbReference type="InterPro" id="IPR014757">
    <property type="entry name" value="Tscrpt_reg_IclR_C"/>
</dbReference>
<dbReference type="Proteomes" id="UP000185192">
    <property type="component" value="Unassembled WGS sequence"/>
</dbReference>
<protein>
    <submittedName>
        <fullName evidence="6">Transcriptional regulator, IclR family</fullName>
    </submittedName>
</protein>
<organism evidence="6 7">
    <name type="scientific">Parasphingorhabdus marina DSM 22363</name>
    <dbReference type="NCBI Taxonomy" id="1123272"/>
    <lineage>
        <taxon>Bacteria</taxon>
        <taxon>Pseudomonadati</taxon>
        <taxon>Pseudomonadota</taxon>
        <taxon>Alphaproteobacteria</taxon>
        <taxon>Sphingomonadales</taxon>
        <taxon>Sphingomonadaceae</taxon>
        <taxon>Parasphingorhabdus</taxon>
    </lineage>
</organism>
<dbReference type="Pfam" id="PF01614">
    <property type="entry name" value="IclR_C"/>
    <property type="match status" value="1"/>
</dbReference>
<dbReference type="Gene3D" id="3.30.450.40">
    <property type="match status" value="1"/>
</dbReference>
<dbReference type="GO" id="GO:0003700">
    <property type="term" value="F:DNA-binding transcription factor activity"/>
    <property type="evidence" value="ECO:0007669"/>
    <property type="project" value="TreeGrafter"/>
</dbReference>
<dbReference type="InterPro" id="IPR029016">
    <property type="entry name" value="GAF-like_dom_sf"/>
</dbReference>
<dbReference type="SUPFAM" id="SSF46785">
    <property type="entry name" value="Winged helix' DNA-binding domain"/>
    <property type="match status" value="1"/>
</dbReference>
<dbReference type="GO" id="GO:0003677">
    <property type="term" value="F:DNA binding"/>
    <property type="evidence" value="ECO:0007669"/>
    <property type="project" value="UniProtKB-KW"/>
</dbReference>
<sequence length="263" mass="28675">MERGVPVRAISRGIAVLSAVNRDGPITMMNISKSANVPYPTACRIVQTLLHEGLIEREPARKRYRVTSLVQTLATGFQAEDQLVAVARPHLEKLCKQVSWPVSLATRVGTRMMVRDSTHKMTSLTFSNYYPGYTLPIAECASGKAYLAHCSAEERQTIVEAWEATDNETSKMGLLMVADNVVLDKIRSDGYALQARNFYNEEPGKTSSLAVPVHNANGELMGALALIYFASALKPEQAVTDFLPAMQAAAGEIASELGEDIEA</sequence>
<dbReference type="InterPro" id="IPR050707">
    <property type="entry name" value="HTH_MetabolicPath_Reg"/>
</dbReference>
<dbReference type="AlphaFoldDB" id="A0A1N6CZV2"/>
<evidence type="ECO:0000256" key="2">
    <source>
        <dbReference type="ARBA" id="ARBA00023125"/>
    </source>
</evidence>
<feature type="domain" description="HTH iclR-type" evidence="4">
    <location>
        <begin position="7"/>
        <end position="68"/>
    </location>
</feature>
<dbReference type="Pfam" id="PF09339">
    <property type="entry name" value="HTH_IclR"/>
    <property type="match status" value="1"/>
</dbReference>
<evidence type="ECO:0000259" key="4">
    <source>
        <dbReference type="PROSITE" id="PS51077"/>
    </source>
</evidence>